<gene>
    <name evidence="1" type="ORF">GALMADRAFT_217883</name>
</gene>
<dbReference type="AlphaFoldDB" id="A0A067U0E4"/>
<accession>A0A067U0E4</accession>
<protein>
    <submittedName>
        <fullName evidence="1">Uncharacterized protein</fullName>
    </submittedName>
</protein>
<name>A0A067U0E4_GALM3</name>
<dbReference type="EMBL" id="KL142367">
    <property type="protein sequence ID" value="KDR84813.1"/>
    <property type="molecule type" value="Genomic_DNA"/>
</dbReference>
<evidence type="ECO:0000313" key="2">
    <source>
        <dbReference type="Proteomes" id="UP000027222"/>
    </source>
</evidence>
<evidence type="ECO:0000313" key="1">
    <source>
        <dbReference type="EMBL" id="KDR84813.1"/>
    </source>
</evidence>
<dbReference type="OrthoDB" id="3178019at2759"/>
<dbReference type="Proteomes" id="UP000027222">
    <property type="component" value="Unassembled WGS sequence"/>
</dbReference>
<keyword evidence="2" id="KW-1185">Reference proteome</keyword>
<dbReference type="HOGENOM" id="CLU_1327176_0_0_1"/>
<proteinExistence type="predicted"/>
<sequence>MEISFNPAVGDAVNVLTPQAFPGTHITPLLFTAQLSATDHSLMVSKGGRVQLWSNLPHDGERNDAWQELDFTDTCGSERRFSDSDIIQLGDNVLPQNHQIKNLHLLILFSPMTSGTQYFSFTYRIVYASGEVTWFGAFGQNGMVSLLPSSSNFLNSLVLEEKWGLDLSRRVQRLEITESTDALQIAKLNNLVDFRIWGLATRNLGKLPCFSWSPVSDDSRLCSCQLMSWPHPLV</sequence>
<reference evidence="2" key="1">
    <citation type="journal article" date="2014" name="Proc. Natl. Acad. Sci. U.S.A.">
        <title>Extensive sampling of basidiomycete genomes demonstrates inadequacy of the white-rot/brown-rot paradigm for wood decay fungi.</title>
        <authorList>
            <person name="Riley R."/>
            <person name="Salamov A.A."/>
            <person name="Brown D.W."/>
            <person name="Nagy L.G."/>
            <person name="Floudas D."/>
            <person name="Held B.W."/>
            <person name="Levasseur A."/>
            <person name="Lombard V."/>
            <person name="Morin E."/>
            <person name="Otillar R."/>
            <person name="Lindquist E.A."/>
            <person name="Sun H."/>
            <person name="LaButti K.M."/>
            <person name="Schmutz J."/>
            <person name="Jabbour D."/>
            <person name="Luo H."/>
            <person name="Baker S.E."/>
            <person name="Pisabarro A.G."/>
            <person name="Walton J.D."/>
            <person name="Blanchette R.A."/>
            <person name="Henrissat B."/>
            <person name="Martin F."/>
            <person name="Cullen D."/>
            <person name="Hibbett D.S."/>
            <person name="Grigoriev I.V."/>
        </authorList>
    </citation>
    <scope>NUCLEOTIDE SEQUENCE [LARGE SCALE GENOMIC DNA]</scope>
    <source>
        <strain evidence="2">CBS 339.88</strain>
    </source>
</reference>
<organism evidence="1 2">
    <name type="scientific">Galerina marginata (strain CBS 339.88)</name>
    <dbReference type="NCBI Taxonomy" id="685588"/>
    <lineage>
        <taxon>Eukaryota</taxon>
        <taxon>Fungi</taxon>
        <taxon>Dikarya</taxon>
        <taxon>Basidiomycota</taxon>
        <taxon>Agaricomycotina</taxon>
        <taxon>Agaricomycetes</taxon>
        <taxon>Agaricomycetidae</taxon>
        <taxon>Agaricales</taxon>
        <taxon>Agaricineae</taxon>
        <taxon>Strophariaceae</taxon>
        <taxon>Galerina</taxon>
    </lineage>
</organism>